<protein>
    <recommendedName>
        <fullName evidence="4">Tail assembly chaperone</fullName>
    </recommendedName>
</protein>
<sequence length="135" mass="14773">MTKRTEPIATLEHVAGAAEAWATSEERLPVFSVRRPVFDDDGNPTDDSELITYTMPAKPNPGFALRYLKLARQIGDAASSWLIETAVGEEGYNALAEDLITYEEMHPKESVVLLRQIAERIQTAAMGGLDAGPKV</sequence>
<evidence type="ECO:0000256" key="1">
    <source>
        <dbReference type="SAM" id="MobiDB-lite"/>
    </source>
</evidence>
<dbReference type="EMBL" id="WKLT01000037">
    <property type="protein sequence ID" value="MRY60493.1"/>
    <property type="molecule type" value="Genomic_DNA"/>
</dbReference>
<evidence type="ECO:0000313" key="3">
    <source>
        <dbReference type="Proteomes" id="UP000463337"/>
    </source>
</evidence>
<evidence type="ECO:0008006" key="4">
    <source>
        <dbReference type="Google" id="ProtNLM"/>
    </source>
</evidence>
<proteinExistence type="predicted"/>
<organism evidence="2 3">
    <name type="scientific">Parabacteroides distasonis</name>
    <dbReference type="NCBI Taxonomy" id="823"/>
    <lineage>
        <taxon>Bacteria</taxon>
        <taxon>Pseudomonadati</taxon>
        <taxon>Bacteroidota</taxon>
        <taxon>Bacteroidia</taxon>
        <taxon>Bacteroidales</taxon>
        <taxon>Tannerellaceae</taxon>
        <taxon>Parabacteroides</taxon>
    </lineage>
</organism>
<gene>
    <name evidence="2" type="ORF">GKD59_21840</name>
</gene>
<name>A0A7K0GNG1_PARDI</name>
<feature type="region of interest" description="Disordered" evidence="1">
    <location>
        <begin position="35"/>
        <end position="54"/>
    </location>
</feature>
<comment type="caution">
    <text evidence="2">The sequence shown here is derived from an EMBL/GenBank/DDBJ whole genome shotgun (WGS) entry which is preliminary data.</text>
</comment>
<reference evidence="2 3" key="1">
    <citation type="journal article" date="2019" name="Nat. Med.">
        <title>A library of human gut bacterial isolates paired with longitudinal multiomics data enables mechanistic microbiome research.</title>
        <authorList>
            <person name="Poyet M."/>
            <person name="Groussin M."/>
            <person name="Gibbons S.M."/>
            <person name="Avila-Pacheco J."/>
            <person name="Jiang X."/>
            <person name="Kearney S.M."/>
            <person name="Perrotta A.R."/>
            <person name="Berdy B."/>
            <person name="Zhao S."/>
            <person name="Lieberman T.D."/>
            <person name="Swanson P.K."/>
            <person name="Smith M."/>
            <person name="Roesemann S."/>
            <person name="Alexander J.E."/>
            <person name="Rich S.A."/>
            <person name="Livny J."/>
            <person name="Vlamakis H."/>
            <person name="Clish C."/>
            <person name="Bullock K."/>
            <person name="Deik A."/>
            <person name="Scott J."/>
            <person name="Pierce K.A."/>
            <person name="Xavier R.J."/>
            <person name="Alm E.J."/>
        </authorList>
    </citation>
    <scope>NUCLEOTIDE SEQUENCE [LARGE SCALE GENOMIC DNA]</scope>
    <source>
        <strain evidence="2 3">BIOML-A41</strain>
    </source>
</reference>
<feature type="compositionally biased region" description="Acidic residues" evidence="1">
    <location>
        <begin position="39"/>
        <end position="49"/>
    </location>
</feature>
<accession>A0A7K0GNG1</accession>
<dbReference type="Proteomes" id="UP000463337">
    <property type="component" value="Unassembled WGS sequence"/>
</dbReference>
<dbReference type="RefSeq" id="WP_151877613.1">
    <property type="nucleotide sequence ID" value="NZ_WKLT01000037.1"/>
</dbReference>
<evidence type="ECO:0000313" key="2">
    <source>
        <dbReference type="EMBL" id="MRY60493.1"/>
    </source>
</evidence>
<dbReference type="AlphaFoldDB" id="A0A7K0GNG1"/>